<evidence type="ECO:0000259" key="1">
    <source>
        <dbReference type="Pfam" id="PF07883"/>
    </source>
</evidence>
<dbReference type="RefSeq" id="WP_083343747.1">
    <property type="nucleotide sequence ID" value="NZ_LT629690.1"/>
</dbReference>
<dbReference type="AlphaFoldDB" id="A0A1G7FZ12"/>
<dbReference type="PANTHER" id="PTHR36440:SF1">
    <property type="entry name" value="PUTATIVE (AFU_ORTHOLOGUE AFUA_8G07350)-RELATED"/>
    <property type="match status" value="1"/>
</dbReference>
<dbReference type="InterPro" id="IPR013096">
    <property type="entry name" value="Cupin_2"/>
</dbReference>
<dbReference type="InterPro" id="IPR014710">
    <property type="entry name" value="RmlC-like_jellyroll"/>
</dbReference>
<protein>
    <submittedName>
        <fullName evidence="2">Cupin domain-containing protein</fullName>
    </submittedName>
</protein>
<evidence type="ECO:0000313" key="3">
    <source>
        <dbReference type="Proteomes" id="UP000182427"/>
    </source>
</evidence>
<gene>
    <name evidence="2" type="ORF">SAMN05444167_0494</name>
</gene>
<dbReference type="Proteomes" id="UP000182427">
    <property type="component" value="Chromosome I"/>
</dbReference>
<proteinExistence type="predicted"/>
<reference evidence="2 3" key="1">
    <citation type="submission" date="2016-10" db="EMBL/GenBank/DDBJ databases">
        <authorList>
            <person name="de Groot N.N."/>
        </authorList>
    </citation>
    <scope>NUCLEOTIDE SEQUENCE [LARGE SCALE GENOMIC DNA]</scope>
    <source>
        <strain evidence="2 3">GAS232</strain>
    </source>
</reference>
<dbReference type="InterPro" id="IPR053146">
    <property type="entry name" value="QDO-like"/>
</dbReference>
<dbReference type="InterPro" id="IPR011051">
    <property type="entry name" value="RmlC_Cupin_sf"/>
</dbReference>
<dbReference type="OrthoDB" id="9791637at2"/>
<keyword evidence="3" id="KW-1185">Reference proteome</keyword>
<name>A0A1G7FZ12_9BACT</name>
<accession>A0A1G7FZ12</accession>
<evidence type="ECO:0000313" key="2">
    <source>
        <dbReference type="EMBL" id="SDE81097.1"/>
    </source>
</evidence>
<organism evidence="2 3">
    <name type="scientific">Terriglobus roseus</name>
    <dbReference type="NCBI Taxonomy" id="392734"/>
    <lineage>
        <taxon>Bacteria</taxon>
        <taxon>Pseudomonadati</taxon>
        <taxon>Acidobacteriota</taxon>
        <taxon>Terriglobia</taxon>
        <taxon>Terriglobales</taxon>
        <taxon>Acidobacteriaceae</taxon>
        <taxon>Terriglobus</taxon>
    </lineage>
</organism>
<dbReference type="EMBL" id="LT629690">
    <property type="protein sequence ID" value="SDE81097.1"/>
    <property type="molecule type" value="Genomic_DNA"/>
</dbReference>
<dbReference type="Gene3D" id="2.60.120.10">
    <property type="entry name" value="Jelly Rolls"/>
    <property type="match status" value="1"/>
</dbReference>
<dbReference type="Pfam" id="PF07883">
    <property type="entry name" value="Cupin_2"/>
    <property type="match status" value="1"/>
</dbReference>
<dbReference type="SUPFAM" id="SSF51182">
    <property type="entry name" value="RmlC-like cupins"/>
    <property type="match status" value="1"/>
</dbReference>
<feature type="domain" description="Cupin type-2" evidence="1">
    <location>
        <begin position="42"/>
        <end position="112"/>
    </location>
</feature>
<dbReference type="PANTHER" id="PTHR36440">
    <property type="entry name" value="PUTATIVE (AFU_ORTHOLOGUE AFUA_8G07350)-RELATED"/>
    <property type="match status" value="1"/>
</dbReference>
<sequence>MTQLHAVGLEVNPAEETIFVGPLGIRFLLTGENSSGSVATFEMTVPPTEGLPAPPHSHNGYEETAYGLSGVLTVTVEGKIFEIGPGQAACVPRGAVHSFRNNTTDDAKVLCIITPAAIGPEYFREIAAVLKAAAGGPPDRAKMVEIMHRHGLKPAIPPA</sequence>